<keyword evidence="2" id="KW-0677">Repeat</keyword>
<dbReference type="AlphaFoldDB" id="D6WQZ7"/>
<keyword evidence="4" id="KW-0862">Zinc</keyword>
<protein>
    <submittedName>
        <fullName evidence="7">RE1-silencing transcription factor-like Protein</fullName>
    </submittedName>
</protein>
<dbReference type="PANTHER" id="PTHR24403">
    <property type="entry name" value="ZINC FINGER PROTEIN"/>
    <property type="match status" value="1"/>
</dbReference>
<evidence type="ECO:0000259" key="6">
    <source>
        <dbReference type="PROSITE" id="PS50157"/>
    </source>
</evidence>
<dbReference type="HOGENOM" id="CLU_1043246_0_0_1"/>
<dbReference type="GO" id="GO:0008270">
    <property type="term" value="F:zinc ion binding"/>
    <property type="evidence" value="ECO:0007669"/>
    <property type="project" value="UniProtKB-KW"/>
</dbReference>
<dbReference type="Pfam" id="PF00096">
    <property type="entry name" value="zf-C2H2"/>
    <property type="match status" value="1"/>
</dbReference>
<accession>D6WQZ7</accession>
<evidence type="ECO:0000256" key="4">
    <source>
        <dbReference type="ARBA" id="ARBA00022833"/>
    </source>
</evidence>
<dbReference type="FunFam" id="3.30.160.60:FF:005259">
    <property type="match status" value="1"/>
</dbReference>
<feature type="domain" description="C2H2-type" evidence="6">
    <location>
        <begin position="130"/>
        <end position="158"/>
    </location>
</feature>
<keyword evidence="8" id="KW-1185">Reference proteome</keyword>
<evidence type="ECO:0000313" key="8">
    <source>
        <dbReference type="Proteomes" id="UP000007266"/>
    </source>
</evidence>
<dbReference type="Proteomes" id="UP000007266">
    <property type="component" value="Linkage group 7"/>
</dbReference>
<dbReference type="eggNOG" id="KOG1721">
    <property type="taxonomic scope" value="Eukaryota"/>
</dbReference>
<dbReference type="Gene3D" id="3.30.160.60">
    <property type="entry name" value="Classic Zinc Finger"/>
    <property type="match status" value="3"/>
</dbReference>
<organism evidence="7 8">
    <name type="scientific">Tribolium castaneum</name>
    <name type="common">Red flour beetle</name>
    <dbReference type="NCBI Taxonomy" id="7070"/>
    <lineage>
        <taxon>Eukaryota</taxon>
        <taxon>Metazoa</taxon>
        <taxon>Ecdysozoa</taxon>
        <taxon>Arthropoda</taxon>
        <taxon>Hexapoda</taxon>
        <taxon>Insecta</taxon>
        <taxon>Pterygota</taxon>
        <taxon>Neoptera</taxon>
        <taxon>Endopterygota</taxon>
        <taxon>Coleoptera</taxon>
        <taxon>Polyphaga</taxon>
        <taxon>Cucujiformia</taxon>
        <taxon>Tenebrionidae</taxon>
        <taxon>Tenebrionidae incertae sedis</taxon>
        <taxon>Tribolium</taxon>
    </lineage>
</organism>
<dbReference type="PANTHER" id="PTHR24403:SF67">
    <property type="entry name" value="FI01116P-RELATED"/>
    <property type="match status" value="1"/>
</dbReference>
<evidence type="ECO:0000313" key="7">
    <source>
        <dbReference type="EMBL" id="EFA06530.1"/>
    </source>
</evidence>
<feature type="domain" description="C2H2-type" evidence="6">
    <location>
        <begin position="201"/>
        <end position="229"/>
    </location>
</feature>
<dbReference type="GO" id="GO:0045944">
    <property type="term" value="P:positive regulation of transcription by RNA polymerase II"/>
    <property type="evidence" value="ECO:0000318"/>
    <property type="project" value="GO_Central"/>
</dbReference>
<sequence length="296" mass="35252">MLEKIELFNCEDSTIFSQYRCKLCPFYSNFLIALHSHVQKAHSIEGQLSVVTFKLHRCANCGLETFSHLVYLRHVRTCPNRCKRSEFRRVRIRGSKWYKCPHCCYKSKQSGGVKAHIIARHTSFEETNWFECDYCAFRTKTKGDLKKHTQRIHTREGVDNYKKFQCDLCPFQTKRRPSLRMHMITQHTNCNQTVVKTEVLYYCTVCEYKTKRSDNLKTHVREQHAAPDDIEWFECDQCEYRAKRGHRLKEHKLMKHTDLDRIQWFKCGHCAYKGKLKANLKAHILTKHIDLDLQLL</sequence>
<dbReference type="OrthoDB" id="3561125at2759"/>
<dbReference type="InterPro" id="IPR057830">
    <property type="entry name" value="Znf_C2H2_ZNF462_N"/>
</dbReference>
<dbReference type="PhylomeDB" id="D6WQZ7"/>
<dbReference type="Pfam" id="PF23223">
    <property type="entry name" value="zf-C2H2_ZNF462"/>
    <property type="match status" value="1"/>
</dbReference>
<name>D6WQZ7_TRICA</name>
<dbReference type="InterPro" id="IPR050688">
    <property type="entry name" value="Zinc_finger/UBP_domain"/>
</dbReference>
<dbReference type="SMART" id="SM00355">
    <property type="entry name" value="ZnF_C2H2"/>
    <property type="match status" value="8"/>
</dbReference>
<dbReference type="PROSITE" id="PS50157">
    <property type="entry name" value="ZINC_FINGER_C2H2_2"/>
    <property type="match status" value="2"/>
</dbReference>
<reference evidence="7 8" key="1">
    <citation type="journal article" date="2008" name="Nature">
        <title>The genome of the model beetle and pest Tribolium castaneum.</title>
        <authorList>
            <consortium name="Tribolium Genome Sequencing Consortium"/>
            <person name="Richards S."/>
            <person name="Gibbs R.A."/>
            <person name="Weinstock G.M."/>
            <person name="Brown S.J."/>
            <person name="Denell R."/>
            <person name="Beeman R.W."/>
            <person name="Gibbs R."/>
            <person name="Beeman R.W."/>
            <person name="Brown S.J."/>
            <person name="Bucher G."/>
            <person name="Friedrich M."/>
            <person name="Grimmelikhuijzen C.J."/>
            <person name="Klingler M."/>
            <person name="Lorenzen M."/>
            <person name="Richards S."/>
            <person name="Roth S."/>
            <person name="Schroder R."/>
            <person name="Tautz D."/>
            <person name="Zdobnov E.M."/>
            <person name="Muzny D."/>
            <person name="Gibbs R.A."/>
            <person name="Weinstock G.M."/>
            <person name="Attaway T."/>
            <person name="Bell S."/>
            <person name="Buhay C.J."/>
            <person name="Chandrabose M.N."/>
            <person name="Chavez D."/>
            <person name="Clerk-Blankenburg K.P."/>
            <person name="Cree A."/>
            <person name="Dao M."/>
            <person name="Davis C."/>
            <person name="Chacko J."/>
            <person name="Dinh H."/>
            <person name="Dugan-Rocha S."/>
            <person name="Fowler G."/>
            <person name="Garner T.T."/>
            <person name="Garnes J."/>
            <person name="Gnirke A."/>
            <person name="Hawes A."/>
            <person name="Hernandez J."/>
            <person name="Hines S."/>
            <person name="Holder M."/>
            <person name="Hume J."/>
            <person name="Jhangiani S.N."/>
            <person name="Joshi V."/>
            <person name="Khan Z.M."/>
            <person name="Jackson L."/>
            <person name="Kovar C."/>
            <person name="Kowis A."/>
            <person name="Lee S."/>
            <person name="Lewis L.R."/>
            <person name="Margolis J."/>
            <person name="Morgan M."/>
            <person name="Nazareth L.V."/>
            <person name="Nguyen N."/>
            <person name="Okwuonu G."/>
            <person name="Parker D."/>
            <person name="Richards S."/>
            <person name="Ruiz S.J."/>
            <person name="Santibanez J."/>
            <person name="Savard J."/>
            <person name="Scherer S.E."/>
            <person name="Schneider B."/>
            <person name="Sodergren E."/>
            <person name="Tautz D."/>
            <person name="Vattahil S."/>
            <person name="Villasana D."/>
            <person name="White C.S."/>
            <person name="Wright R."/>
            <person name="Park Y."/>
            <person name="Beeman R.W."/>
            <person name="Lord J."/>
            <person name="Oppert B."/>
            <person name="Lorenzen M."/>
            <person name="Brown S."/>
            <person name="Wang L."/>
            <person name="Savard J."/>
            <person name="Tautz D."/>
            <person name="Richards S."/>
            <person name="Weinstock G."/>
            <person name="Gibbs R.A."/>
            <person name="Liu Y."/>
            <person name="Worley K."/>
            <person name="Weinstock G."/>
            <person name="Elsik C.G."/>
            <person name="Reese J.T."/>
            <person name="Elhaik E."/>
            <person name="Landan G."/>
            <person name="Graur D."/>
            <person name="Arensburger P."/>
            <person name="Atkinson P."/>
            <person name="Beeman R.W."/>
            <person name="Beidler J."/>
            <person name="Brown S.J."/>
            <person name="Demuth J.P."/>
            <person name="Drury D.W."/>
            <person name="Du Y.Z."/>
            <person name="Fujiwara H."/>
            <person name="Lorenzen M."/>
            <person name="Maselli V."/>
            <person name="Osanai M."/>
            <person name="Park Y."/>
            <person name="Robertson H.M."/>
            <person name="Tu Z."/>
            <person name="Wang J.J."/>
            <person name="Wang S."/>
            <person name="Richards S."/>
            <person name="Song H."/>
            <person name="Zhang L."/>
            <person name="Sodergren E."/>
            <person name="Werner D."/>
            <person name="Stanke M."/>
            <person name="Morgenstern B."/>
            <person name="Solovyev V."/>
            <person name="Kosarev P."/>
            <person name="Brown G."/>
            <person name="Chen H.C."/>
            <person name="Ermolaeva O."/>
            <person name="Hlavina W."/>
            <person name="Kapustin Y."/>
            <person name="Kiryutin B."/>
            <person name="Kitts P."/>
            <person name="Maglott D."/>
            <person name="Pruitt K."/>
            <person name="Sapojnikov V."/>
            <person name="Souvorov A."/>
            <person name="Mackey A.J."/>
            <person name="Waterhouse R.M."/>
            <person name="Wyder S."/>
            <person name="Zdobnov E.M."/>
            <person name="Zdobnov E.M."/>
            <person name="Wyder S."/>
            <person name="Kriventseva E.V."/>
            <person name="Kadowaki T."/>
            <person name="Bork P."/>
            <person name="Aranda M."/>
            <person name="Bao R."/>
            <person name="Beermann A."/>
            <person name="Berns N."/>
            <person name="Bolognesi R."/>
            <person name="Bonneton F."/>
            <person name="Bopp D."/>
            <person name="Brown S.J."/>
            <person name="Bucher G."/>
            <person name="Butts T."/>
            <person name="Chaumot A."/>
            <person name="Denell R.E."/>
            <person name="Ferrier D.E."/>
            <person name="Friedrich M."/>
            <person name="Gordon C.M."/>
            <person name="Jindra M."/>
            <person name="Klingler M."/>
            <person name="Lan Q."/>
            <person name="Lattorff H.M."/>
            <person name="Laudet V."/>
            <person name="von Levetsow C."/>
            <person name="Liu Z."/>
            <person name="Lutz R."/>
            <person name="Lynch J.A."/>
            <person name="da Fonseca R.N."/>
            <person name="Posnien N."/>
            <person name="Reuter R."/>
            <person name="Roth S."/>
            <person name="Savard J."/>
            <person name="Schinko J.B."/>
            <person name="Schmitt C."/>
            <person name="Schoppmeier M."/>
            <person name="Schroder R."/>
            <person name="Shippy T.D."/>
            <person name="Simonnet F."/>
            <person name="Marques-Souza H."/>
            <person name="Tautz D."/>
            <person name="Tomoyasu Y."/>
            <person name="Trauner J."/>
            <person name="Van der Zee M."/>
            <person name="Vervoort M."/>
            <person name="Wittkopp N."/>
            <person name="Wimmer E.A."/>
            <person name="Yang X."/>
            <person name="Jones A.K."/>
            <person name="Sattelle D.B."/>
            <person name="Ebert P.R."/>
            <person name="Nelson D."/>
            <person name="Scott J.G."/>
            <person name="Beeman R.W."/>
            <person name="Muthukrishnan S."/>
            <person name="Kramer K.J."/>
            <person name="Arakane Y."/>
            <person name="Beeman R.W."/>
            <person name="Zhu Q."/>
            <person name="Hogenkamp D."/>
            <person name="Dixit R."/>
            <person name="Oppert B."/>
            <person name="Jiang H."/>
            <person name="Zou Z."/>
            <person name="Marshall J."/>
            <person name="Elpidina E."/>
            <person name="Vinokurov K."/>
            <person name="Oppert C."/>
            <person name="Zou Z."/>
            <person name="Evans J."/>
            <person name="Lu Z."/>
            <person name="Zhao P."/>
            <person name="Sumathipala N."/>
            <person name="Altincicek B."/>
            <person name="Vilcinskas A."/>
            <person name="Williams M."/>
            <person name="Hultmark D."/>
            <person name="Hetru C."/>
            <person name="Jiang H."/>
            <person name="Grimmelikhuijzen C.J."/>
            <person name="Hauser F."/>
            <person name="Cazzamali G."/>
            <person name="Williamson M."/>
            <person name="Park Y."/>
            <person name="Li B."/>
            <person name="Tanaka Y."/>
            <person name="Predel R."/>
            <person name="Neupert S."/>
            <person name="Schachtner J."/>
            <person name="Verleyen P."/>
            <person name="Raible F."/>
            <person name="Bork P."/>
            <person name="Friedrich M."/>
            <person name="Walden K.K."/>
            <person name="Robertson H.M."/>
            <person name="Angeli S."/>
            <person name="Foret S."/>
            <person name="Bucher G."/>
            <person name="Schuetz S."/>
            <person name="Maleszka R."/>
            <person name="Wimmer E.A."/>
            <person name="Beeman R.W."/>
            <person name="Lorenzen M."/>
            <person name="Tomoyasu Y."/>
            <person name="Miller S.C."/>
            <person name="Grossmann D."/>
            <person name="Bucher G."/>
        </authorList>
    </citation>
    <scope>NUCLEOTIDE SEQUENCE [LARGE SCALE GENOMIC DNA]</scope>
    <source>
        <strain evidence="7 8">Georgia GA2</strain>
    </source>
</reference>
<reference evidence="7 8" key="2">
    <citation type="journal article" date="2010" name="Nucleic Acids Res.">
        <title>BeetleBase in 2010: revisions to provide comprehensive genomic information for Tribolium castaneum.</title>
        <authorList>
            <person name="Kim H.S."/>
            <person name="Murphy T."/>
            <person name="Xia J."/>
            <person name="Caragea D."/>
            <person name="Park Y."/>
            <person name="Beeman R.W."/>
            <person name="Lorenzen M.D."/>
            <person name="Butcher S."/>
            <person name="Manak J.R."/>
            <person name="Brown S.J."/>
        </authorList>
    </citation>
    <scope>GENOME REANNOTATION</scope>
    <source>
        <strain evidence="7 8">Georgia GA2</strain>
    </source>
</reference>
<proteinExistence type="predicted"/>
<evidence type="ECO:0000256" key="3">
    <source>
        <dbReference type="ARBA" id="ARBA00022771"/>
    </source>
</evidence>
<dbReference type="FunFam" id="3.30.160.60:FF:002803">
    <property type="match status" value="2"/>
</dbReference>
<dbReference type="InParanoid" id="D6WQZ7"/>
<gene>
    <name evidence="7" type="primary">AUGUSTUS-3.0.2_09434</name>
    <name evidence="7" type="ORF">TcasGA2_TC009434</name>
</gene>
<dbReference type="GO" id="GO:0005634">
    <property type="term" value="C:nucleus"/>
    <property type="evidence" value="ECO:0000318"/>
    <property type="project" value="GO_Central"/>
</dbReference>
<dbReference type="EMBL" id="KQ971351">
    <property type="protein sequence ID" value="EFA06530.1"/>
    <property type="molecule type" value="Genomic_DNA"/>
</dbReference>
<dbReference type="SUPFAM" id="SSF57667">
    <property type="entry name" value="beta-beta-alpha zinc fingers"/>
    <property type="match status" value="2"/>
</dbReference>
<evidence type="ECO:0000256" key="2">
    <source>
        <dbReference type="ARBA" id="ARBA00022737"/>
    </source>
</evidence>
<dbReference type="InterPro" id="IPR036236">
    <property type="entry name" value="Znf_C2H2_sf"/>
</dbReference>
<dbReference type="InterPro" id="IPR013087">
    <property type="entry name" value="Znf_C2H2_type"/>
</dbReference>
<evidence type="ECO:0000256" key="5">
    <source>
        <dbReference type="PROSITE-ProRule" id="PRU00042"/>
    </source>
</evidence>
<evidence type="ECO:0000256" key="1">
    <source>
        <dbReference type="ARBA" id="ARBA00022723"/>
    </source>
</evidence>
<keyword evidence="3 5" id="KW-0863">Zinc-finger</keyword>
<keyword evidence="1" id="KW-0479">Metal-binding</keyword>